<name>A0A914YA84_9BILA</name>
<keyword evidence="3" id="KW-1185">Reference proteome</keyword>
<dbReference type="Pfam" id="PF13975">
    <property type="entry name" value="gag-asp_proteas"/>
    <property type="match status" value="1"/>
</dbReference>
<organism evidence="3 4">
    <name type="scientific">Panagrolaimus superbus</name>
    <dbReference type="NCBI Taxonomy" id="310955"/>
    <lineage>
        <taxon>Eukaryota</taxon>
        <taxon>Metazoa</taxon>
        <taxon>Ecdysozoa</taxon>
        <taxon>Nematoda</taxon>
        <taxon>Chromadorea</taxon>
        <taxon>Rhabditida</taxon>
        <taxon>Tylenchina</taxon>
        <taxon>Panagrolaimomorpha</taxon>
        <taxon>Panagrolaimoidea</taxon>
        <taxon>Panagrolaimidae</taxon>
        <taxon>Panagrolaimus</taxon>
    </lineage>
</organism>
<dbReference type="Proteomes" id="UP000887577">
    <property type="component" value="Unplaced"/>
</dbReference>
<dbReference type="AlphaFoldDB" id="A0A914YA84"/>
<dbReference type="CDD" id="cd00303">
    <property type="entry name" value="retropepsin_like"/>
    <property type="match status" value="1"/>
</dbReference>
<reference evidence="4" key="1">
    <citation type="submission" date="2022-11" db="UniProtKB">
        <authorList>
            <consortium name="WormBaseParasite"/>
        </authorList>
    </citation>
    <scope>IDENTIFICATION</scope>
</reference>
<keyword evidence="1" id="KW-0378">Hydrolase</keyword>
<accession>A0A914YA84</accession>
<proteinExistence type="predicted"/>
<dbReference type="PROSITE" id="PS50175">
    <property type="entry name" value="ASP_PROT_RETROV"/>
    <property type="match status" value="1"/>
</dbReference>
<evidence type="ECO:0000259" key="2">
    <source>
        <dbReference type="PROSITE" id="PS50175"/>
    </source>
</evidence>
<feature type="domain" description="Peptidase A2" evidence="2">
    <location>
        <begin position="72"/>
        <end position="111"/>
    </location>
</feature>
<dbReference type="InterPro" id="IPR021109">
    <property type="entry name" value="Peptidase_aspartic_dom_sf"/>
</dbReference>
<evidence type="ECO:0000256" key="1">
    <source>
        <dbReference type="ARBA" id="ARBA00022801"/>
    </source>
</evidence>
<dbReference type="Gene3D" id="2.40.70.10">
    <property type="entry name" value="Acid Proteases"/>
    <property type="match status" value="1"/>
</dbReference>
<dbReference type="SUPFAM" id="SSF50630">
    <property type="entry name" value="Acid proteases"/>
    <property type="match status" value="1"/>
</dbReference>
<protein>
    <submittedName>
        <fullName evidence="4">Peptidase A2 domain-containing protein</fullName>
    </submittedName>
</protein>
<dbReference type="GO" id="GO:0004190">
    <property type="term" value="F:aspartic-type endopeptidase activity"/>
    <property type="evidence" value="ECO:0007669"/>
    <property type="project" value="InterPro"/>
</dbReference>
<dbReference type="InterPro" id="IPR001995">
    <property type="entry name" value="Peptidase_A2_cat"/>
</dbReference>
<sequence length="283" mass="31628">MTISSPMNAQELEEFILNPPTQLADPPALSNRLQDRWPSTVTQEPIGHQTLALETEKLSAAHVTGKINDVDTIFLFDTGSKASVILERQAQRLNIPITYNLPDIGLMGVGGQQFFTEGQIEATAKFGILEVPLIFYVMPEKSKYNPSFNVIMGEDSFKKLPPILYNYEENYIQIGTNVIEMMAVELISAGQDTQKSENETVKIEFGPTHATTEQTGQLFDLLNDYVDVISLSEFDLGRCTISASPIELVDETKPLASKPYRVREKAKEIIYNYIQNMLLAGLM</sequence>
<evidence type="ECO:0000313" key="3">
    <source>
        <dbReference type="Proteomes" id="UP000887577"/>
    </source>
</evidence>
<evidence type="ECO:0000313" key="4">
    <source>
        <dbReference type="WBParaSite" id="PSU_v2.g15677.t1"/>
    </source>
</evidence>
<dbReference type="GO" id="GO:0006508">
    <property type="term" value="P:proteolysis"/>
    <property type="evidence" value="ECO:0007669"/>
    <property type="project" value="InterPro"/>
</dbReference>
<dbReference type="WBParaSite" id="PSU_v2.g15677.t1">
    <property type="protein sequence ID" value="PSU_v2.g15677.t1"/>
    <property type="gene ID" value="PSU_v2.g15677"/>
</dbReference>